<evidence type="ECO:0000313" key="6">
    <source>
        <dbReference type="Proteomes" id="UP000054826"/>
    </source>
</evidence>
<dbReference type="Proteomes" id="UP000054632">
    <property type="component" value="Unassembled WGS sequence"/>
</dbReference>
<dbReference type="EMBL" id="JYDS01000016">
    <property type="protein sequence ID" value="KRZ32475.1"/>
    <property type="molecule type" value="Genomic_DNA"/>
</dbReference>
<evidence type="ECO:0000313" key="3">
    <source>
        <dbReference type="EMBL" id="KRZ45598.1"/>
    </source>
</evidence>
<dbReference type="Proteomes" id="UP000054805">
    <property type="component" value="Unassembled WGS sequence"/>
</dbReference>
<dbReference type="EMBL" id="JYDV01000002">
    <property type="protein sequence ID" value="KRZ45598.1"/>
    <property type="molecule type" value="Genomic_DNA"/>
</dbReference>
<evidence type="ECO:0000313" key="5">
    <source>
        <dbReference type="Proteomes" id="UP000054805"/>
    </source>
</evidence>
<accession>A0A0V1KEY5</accession>
<evidence type="ECO:0000313" key="4">
    <source>
        <dbReference type="Proteomes" id="UP000054632"/>
    </source>
</evidence>
<dbReference type="Proteomes" id="UP000054826">
    <property type="component" value="Unassembled WGS sequence"/>
</dbReference>
<sequence>MSIILQQWFALWIFNSENTDKCNSFQSLSQLLIKRSKPILKLRFLKYAFLHELSSDEIF</sequence>
<dbReference type="AlphaFoldDB" id="A0A0V1KEY5"/>
<organism evidence="3 6">
    <name type="scientific">Trichinella pseudospiralis</name>
    <name type="common">Parasitic roundworm</name>
    <dbReference type="NCBI Taxonomy" id="6337"/>
    <lineage>
        <taxon>Eukaryota</taxon>
        <taxon>Metazoa</taxon>
        <taxon>Ecdysozoa</taxon>
        <taxon>Nematoda</taxon>
        <taxon>Enoplea</taxon>
        <taxon>Dorylaimia</taxon>
        <taxon>Trichinellida</taxon>
        <taxon>Trichinellidae</taxon>
        <taxon>Trichinella</taxon>
    </lineage>
</organism>
<proteinExistence type="predicted"/>
<dbReference type="EMBL" id="JYDR01000002">
    <property type="protein sequence ID" value="KRY79374.1"/>
    <property type="molecule type" value="Genomic_DNA"/>
</dbReference>
<evidence type="ECO:0000313" key="2">
    <source>
        <dbReference type="EMBL" id="KRZ32475.1"/>
    </source>
</evidence>
<comment type="caution">
    <text evidence="3">The sequence shown here is derived from an EMBL/GenBank/DDBJ whole genome shotgun (WGS) entry which is preliminary data.</text>
</comment>
<keyword evidence="5" id="KW-1185">Reference proteome</keyword>
<protein>
    <submittedName>
        <fullName evidence="3">Uncharacterized protein</fullName>
    </submittedName>
</protein>
<gene>
    <name evidence="1" type="ORF">T4A_8628</name>
    <name evidence="2" type="ORF">T4B_1361</name>
    <name evidence="3" type="ORF">T4C_10724</name>
</gene>
<name>A0A0V1KEY5_TRIPS</name>
<evidence type="ECO:0000313" key="1">
    <source>
        <dbReference type="EMBL" id="KRY79374.1"/>
    </source>
</evidence>
<reference evidence="4 5" key="1">
    <citation type="submission" date="2015-01" db="EMBL/GenBank/DDBJ databases">
        <title>Evolution of Trichinella species and genotypes.</title>
        <authorList>
            <person name="Korhonen P.K."/>
            <person name="Edoardo P."/>
            <person name="Giuseppe L.R."/>
            <person name="Gasser R.B."/>
        </authorList>
    </citation>
    <scope>NUCLEOTIDE SEQUENCE [LARGE SCALE GENOMIC DNA]</scope>
    <source>
        <strain evidence="1">ISS13</strain>
        <strain evidence="3">ISS176</strain>
        <strain evidence="2">ISS588</strain>
    </source>
</reference>